<gene>
    <name evidence="7 8" type="primary">ispD</name>
    <name evidence="8" type="ORF">JMJ55_25805</name>
</gene>
<dbReference type="InterPro" id="IPR034683">
    <property type="entry name" value="IspD/TarI"/>
</dbReference>
<comment type="catalytic activity">
    <reaction evidence="1 7">
        <text>2-C-methyl-D-erythritol 4-phosphate + CTP + H(+) = 4-CDP-2-C-methyl-D-erythritol + diphosphate</text>
        <dbReference type="Rhea" id="RHEA:13429"/>
        <dbReference type="ChEBI" id="CHEBI:15378"/>
        <dbReference type="ChEBI" id="CHEBI:33019"/>
        <dbReference type="ChEBI" id="CHEBI:37563"/>
        <dbReference type="ChEBI" id="CHEBI:57823"/>
        <dbReference type="ChEBI" id="CHEBI:58262"/>
        <dbReference type="EC" id="2.7.7.60"/>
    </reaction>
</comment>
<dbReference type="GO" id="GO:0050518">
    <property type="term" value="F:2-C-methyl-D-erythritol 4-phosphate cytidylyltransferase activity"/>
    <property type="evidence" value="ECO:0007669"/>
    <property type="project" value="UniProtKB-EC"/>
</dbReference>
<keyword evidence="5 7" id="KW-0548">Nucleotidyltransferase</keyword>
<comment type="similarity">
    <text evidence="3 7">Belongs to the IspD/TarI cytidylyltransferase family. IspD subfamily.</text>
</comment>
<evidence type="ECO:0000256" key="4">
    <source>
        <dbReference type="ARBA" id="ARBA00022679"/>
    </source>
</evidence>
<name>A0ABS1VAQ2_9PROT</name>
<reference evidence="8 9" key="1">
    <citation type="submission" date="2021-01" db="EMBL/GenBank/DDBJ databases">
        <title>Belnapia mucosa sp. nov. and Belnapia arida sp. nov., isolated from the Tabernas Desert (Almeria, Spain).</title>
        <authorList>
            <person name="Molina-Menor E."/>
            <person name="Vidal-Verdu A."/>
            <person name="Calonge A."/>
            <person name="Satari L."/>
            <person name="Pereto Magraner J."/>
            <person name="Porcar Miralles M."/>
        </authorList>
    </citation>
    <scope>NUCLEOTIDE SEQUENCE [LARGE SCALE GENOMIC DNA]</scope>
    <source>
        <strain evidence="8 9">T6</strain>
    </source>
</reference>
<dbReference type="RefSeq" id="WP_202828495.1">
    <property type="nucleotide sequence ID" value="NZ_JAEUXJ010000018.1"/>
</dbReference>
<organism evidence="8 9">
    <name type="scientific">Belnapia mucosa</name>
    <dbReference type="NCBI Taxonomy" id="2804532"/>
    <lineage>
        <taxon>Bacteria</taxon>
        <taxon>Pseudomonadati</taxon>
        <taxon>Pseudomonadota</taxon>
        <taxon>Alphaproteobacteria</taxon>
        <taxon>Acetobacterales</taxon>
        <taxon>Roseomonadaceae</taxon>
        <taxon>Belnapia</taxon>
    </lineage>
</organism>
<dbReference type="InterPro" id="IPR018294">
    <property type="entry name" value="ISPD_synthase_CS"/>
</dbReference>
<accession>A0ABS1VAQ2</accession>
<dbReference type="NCBIfam" id="TIGR00453">
    <property type="entry name" value="ispD"/>
    <property type="match status" value="1"/>
</dbReference>
<keyword evidence="4 7" id="KW-0808">Transferase</keyword>
<keyword evidence="9" id="KW-1185">Reference proteome</keyword>
<evidence type="ECO:0000256" key="3">
    <source>
        <dbReference type="ARBA" id="ARBA00009789"/>
    </source>
</evidence>
<evidence type="ECO:0000256" key="7">
    <source>
        <dbReference type="HAMAP-Rule" id="MF_00108"/>
    </source>
</evidence>
<dbReference type="PANTHER" id="PTHR32125:SF4">
    <property type="entry name" value="2-C-METHYL-D-ERYTHRITOL 4-PHOSPHATE CYTIDYLYLTRANSFERASE, CHLOROPLASTIC"/>
    <property type="match status" value="1"/>
</dbReference>
<evidence type="ECO:0000313" key="9">
    <source>
        <dbReference type="Proteomes" id="UP000606490"/>
    </source>
</evidence>
<dbReference type="EMBL" id="JAEUXJ010000018">
    <property type="protein sequence ID" value="MBL6458754.1"/>
    <property type="molecule type" value="Genomic_DNA"/>
</dbReference>
<feature type="site" description="Positions MEP for the nucleophilic attack" evidence="7">
    <location>
        <position position="209"/>
    </location>
</feature>
<dbReference type="InterPro" id="IPR029044">
    <property type="entry name" value="Nucleotide-diphossugar_trans"/>
</dbReference>
<dbReference type="PANTHER" id="PTHR32125">
    <property type="entry name" value="2-C-METHYL-D-ERYTHRITOL 4-PHOSPHATE CYTIDYLYLTRANSFERASE, CHLOROPLASTIC"/>
    <property type="match status" value="1"/>
</dbReference>
<dbReference type="Gene3D" id="3.90.550.10">
    <property type="entry name" value="Spore Coat Polysaccharide Biosynthesis Protein SpsA, Chain A"/>
    <property type="match status" value="1"/>
</dbReference>
<dbReference type="SUPFAM" id="SSF53448">
    <property type="entry name" value="Nucleotide-diphospho-sugar transferases"/>
    <property type="match status" value="1"/>
</dbReference>
<sequence>MNLGLIVAAGRGYRLGGPVPKQYLSLSHIPILARTATALLRHPGLQAVQVLIHPDDRDLYDAAVAGLDLPPPLLGGAKRQDSVRLGLEGVAGLNPDKVLIHDGVRPFVAAETITAVLDALDRVPAAIAAIPVTDTLKRGEGGRVTGTVDRTGLWRAQTPQGFRFRDILAAHRQVHAAPLPGPELTDDAMLAERVGMEVALVLGHEDNIKITTEPDLHRAEAMLRSRG</sequence>
<evidence type="ECO:0000313" key="8">
    <source>
        <dbReference type="EMBL" id="MBL6458754.1"/>
    </source>
</evidence>
<proteinExistence type="inferred from homology"/>
<dbReference type="Proteomes" id="UP000606490">
    <property type="component" value="Unassembled WGS sequence"/>
</dbReference>
<protein>
    <recommendedName>
        <fullName evidence="7">2-C-methyl-D-erythritol 4-phosphate cytidylyltransferase</fullName>
        <ecNumber evidence="7">2.7.7.60</ecNumber>
    </recommendedName>
    <alternativeName>
        <fullName evidence="7">4-diphosphocytidyl-2C-methyl-D-erythritol synthase</fullName>
    </alternativeName>
    <alternativeName>
        <fullName evidence="7">MEP cytidylyltransferase</fullName>
        <shortName evidence="7">MCT</shortName>
    </alternativeName>
</protein>
<dbReference type="Pfam" id="PF01128">
    <property type="entry name" value="IspD"/>
    <property type="match status" value="1"/>
</dbReference>
<comment type="pathway">
    <text evidence="2 7">Isoprenoid biosynthesis; isopentenyl diphosphate biosynthesis via DXP pathway; isopentenyl diphosphate from 1-deoxy-D-xylulose 5-phosphate: step 2/6.</text>
</comment>
<feature type="site" description="Transition state stabilizer" evidence="7">
    <location>
        <position position="14"/>
    </location>
</feature>
<evidence type="ECO:0000256" key="6">
    <source>
        <dbReference type="ARBA" id="ARBA00023229"/>
    </source>
</evidence>
<dbReference type="CDD" id="cd02516">
    <property type="entry name" value="CDP-ME_synthetase"/>
    <property type="match status" value="1"/>
</dbReference>
<dbReference type="InterPro" id="IPR001228">
    <property type="entry name" value="IspD"/>
</dbReference>
<dbReference type="EC" id="2.7.7.60" evidence="7"/>
<dbReference type="HAMAP" id="MF_00108">
    <property type="entry name" value="IspD"/>
    <property type="match status" value="1"/>
</dbReference>
<comment type="caution">
    <text evidence="8">The sequence shown here is derived from an EMBL/GenBank/DDBJ whole genome shotgun (WGS) entry which is preliminary data.</text>
</comment>
<dbReference type="InterPro" id="IPR050088">
    <property type="entry name" value="IspD/TarI_cytidylyltransf_bact"/>
</dbReference>
<feature type="site" description="Positions MEP for the nucleophilic attack" evidence="7">
    <location>
        <position position="150"/>
    </location>
</feature>
<comment type="function">
    <text evidence="7">Catalyzes the formation of 4-diphosphocytidyl-2-C-methyl-D-erythritol from CTP and 2-C-methyl-D-erythritol 4-phosphate (MEP).</text>
</comment>
<evidence type="ECO:0000256" key="1">
    <source>
        <dbReference type="ARBA" id="ARBA00001282"/>
    </source>
</evidence>
<evidence type="ECO:0000256" key="2">
    <source>
        <dbReference type="ARBA" id="ARBA00004787"/>
    </source>
</evidence>
<feature type="site" description="Transition state stabilizer" evidence="7">
    <location>
        <position position="21"/>
    </location>
</feature>
<evidence type="ECO:0000256" key="5">
    <source>
        <dbReference type="ARBA" id="ARBA00022695"/>
    </source>
</evidence>
<dbReference type="PROSITE" id="PS01295">
    <property type="entry name" value="ISPD"/>
    <property type="match status" value="1"/>
</dbReference>
<keyword evidence="6 7" id="KW-0414">Isoprene biosynthesis</keyword>